<dbReference type="PROSITE" id="PS50268">
    <property type="entry name" value="CADHERIN_2"/>
    <property type="match status" value="1"/>
</dbReference>
<keyword evidence="3" id="KW-0472">Membrane</keyword>
<feature type="domain" description="Cadherin" evidence="4">
    <location>
        <begin position="168"/>
        <end position="309"/>
    </location>
</feature>
<reference evidence="6 7" key="1">
    <citation type="submission" date="2016-10" db="EMBL/GenBank/DDBJ databases">
        <authorList>
            <person name="de Groot N.N."/>
        </authorList>
    </citation>
    <scope>NUCLEOTIDE SEQUENCE [LARGE SCALE GENOMIC DNA]</scope>
    <source>
        <strain evidence="6 7">CGMCC 1.10331</strain>
    </source>
</reference>
<evidence type="ECO:0000313" key="7">
    <source>
        <dbReference type="Proteomes" id="UP000236740"/>
    </source>
</evidence>
<dbReference type="KEGG" id="hlm:DV707_03070"/>
<dbReference type="NCBIfam" id="NF045517">
    <property type="entry name" value="halo_surf_dom"/>
    <property type="match status" value="1"/>
</dbReference>
<dbReference type="InterPro" id="IPR026371">
    <property type="entry name" value="PGF_CTERM"/>
</dbReference>
<dbReference type="EMBL" id="CP031311">
    <property type="protein sequence ID" value="QCC46730.1"/>
    <property type="molecule type" value="Genomic_DNA"/>
</dbReference>
<dbReference type="GO" id="GO:0007156">
    <property type="term" value="P:homophilic cell adhesion via plasma membrane adhesion molecules"/>
    <property type="evidence" value="ECO:0007669"/>
    <property type="project" value="InterPro"/>
</dbReference>
<protein>
    <submittedName>
        <fullName evidence="6">PGF-CTERM protein</fullName>
    </submittedName>
    <submittedName>
        <fullName evidence="5">PGF-CTERM sorting domain-containing protein</fullName>
    </submittedName>
</protein>
<keyword evidence="3" id="KW-1133">Transmembrane helix</keyword>
<dbReference type="GO" id="GO:0005509">
    <property type="term" value="F:calcium ion binding"/>
    <property type="evidence" value="ECO:0007669"/>
    <property type="project" value="InterPro"/>
</dbReference>
<dbReference type="EMBL" id="FNVN01000001">
    <property type="protein sequence ID" value="SEF85823.1"/>
    <property type="molecule type" value="Genomic_DNA"/>
</dbReference>
<keyword evidence="3" id="KW-0812">Transmembrane</keyword>
<dbReference type="NCBIfam" id="TIGR04126">
    <property type="entry name" value="PGF_CTERM"/>
    <property type="match status" value="1"/>
</dbReference>
<reference evidence="5 8" key="2">
    <citation type="journal article" date="2019" name="Nat. Commun.">
        <title>A new type of DNA phosphorothioation-based antiviral system in archaea.</title>
        <authorList>
            <person name="Xiong L."/>
            <person name="Liu S."/>
            <person name="Chen S."/>
            <person name="Xiao Y."/>
            <person name="Zhu B."/>
            <person name="Gao Y."/>
            <person name="Zhang Y."/>
            <person name="Chen B."/>
            <person name="Luo J."/>
            <person name="Deng Z."/>
            <person name="Chen X."/>
            <person name="Wang L."/>
            <person name="Chen S."/>
        </authorList>
    </citation>
    <scope>NUCLEOTIDE SEQUENCE [LARGE SCALE GENOMIC DNA]</scope>
    <source>
        <strain evidence="5 8">CGMCC 1.10331</strain>
    </source>
</reference>
<accession>A0A1H5VEY0</accession>
<dbReference type="Proteomes" id="UP000236740">
    <property type="component" value="Unassembled WGS sequence"/>
</dbReference>
<dbReference type="AlphaFoldDB" id="A0A1H5VEY0"/>
<evidence type="ECO:0000256" key="2">
    <source>
        <dbReference type="SAM" id="MobiDB-lite"/>
    </source>
</evidence>
<evidence type="ECO:0000259" key="4">
    <source>
        <dbReference type="PROSITE" id="PS50268"/>
    </source>
</evidence>
<feature type="transmembrane region" description="Helical" evidence="3">
    <location>
        <begin position="1049"/>
        <end position="1067"/>
    </location>
</feature>
<dbReference type="Pfam" id="PF25162">
    <property type="entry name" value="DUF7827"/>
    <property type="match status" value="1"/>
</dbReference>
<dbReference type="InterPro" id="IPR002126">
    <property type="entry name" value="Cadherin-like_dom"/>
</dbReference>
<feature type="region of interest" description="Disordered" evidence="2">
    <location>
        <begin position="1008"/>
        <end position="1029"/>
    </location>
</feature>
<dbReference type="Pfam" id="PF18204">
    <property type="entry name" value="PGF-CTERM"/>
    <property type="match status" value="1"/>
</dbReference>
<dbReference type="GO" id="GO:0005886">
    <property type="term" value="C:plasma membrane"/>
    <property type="evidence" value="ECO:0007669"/>
    <property type="project" value="UniProtKB-SubCell"/>
</dbReference>
<evidence type="ECO:0000313" key="5">
    <source>
        <dbReference type="EMBL" id="QCC46730.1"/>
    </source>
</evidence>
<dbReference type="Proteomes" id="UP000296733">
    <property type="component" value="Chromosome"/>
</dbReference>
<evidence type="ECO:0000313" key="6">
    <source>
        <dbReference type="EMBL" id="SEF85823.1"/>
    </source>
</evidence>
<evidence type="ECO:0000313" key="8">
    <source>
        <dbReference type="Proteomes" id="UP000296733"/>
    </source>
</evidence>
<organism evidence="6 7">
    <name type="scientific">Halobellus limi</name>
    <dbReference type="NCBI Taxonomy" id="699433"/>
    <lineage>
        <taxon>Archaea</taxon>
        <taxon>Methanobacteriati</taxon>
        <taxon>Methanobacteriota</taxon>
        <taxon>Stenosarchaea group</taxon>
        <taxon>Halobacteria</taxon>
        <taxon>Halobacteriales</taxon>
        <taxon>Haloferacaceae</taxon>
        <taxon>Halobellus</taxon>
    </lineage>
</organism>
<feature type="region of interest" description="Disordered" evidence="2">
    <location>
        <begin position="845"/>
        <end position="865"/>
    </location>
</feature>
<keyword evidence="7" id="KW-1185">Reference proteome</keyword>
<dbReference type="InterPro" id="IPR057149">
    <property type="entry name" value="DUF7827"/>
</dbReference>
<keyword evidence="1" id="KW-0732">Signal</keyword>
<dbReference type="GO" id="GO:0030115">
    <property type="term" value="C:S-layer"/>
    <property type="evidence" value="ECO:0007669"/>
    <property type="project" value="UniProtKB-SubCell"/>
</dbReference>
<sequence length="1070" mass="114431">MTRSTFRIGAVPIAVLVVLSVVAGSVTFAGSVAAVDGVSAESSFSPDTVYEETETTHSFNYSFSGINTSGNTTLTVSIPGEYPPIVDHDITVKNSTGAQLDAISTEADRELSFEVNSTTTTVYLDGSLTLESPSIDSDQQYNIKFNGTDDDGDTQSLNEEISVQNFGVTTVSQFDPVDDIPEETENEHTFNYSFTGVNTSDDTEVSLSVPGEFTVEETNFALEDADGNVLNDSVEQSDNSLSLVANAPPTETIYLSGSVNLTSPPVPEGQEEEQYTLDIEASDTQGRSASTSETLTVNYQGGQPGDPEFLSATQYVPSPGSAEIEVAFSEDIDNESFKNNYGLYTDEEVEVTGDIVEDVSEAQGRVTIELNDTYSQGLTLRLEDGIVDSDGNALDNPGDKDVTFAPTTVRADDDVTAYRGSVVSIVADSSNTDVTLQGTDDDTDNYFFEGSTGTNSRVFLFDTEGENIGDYEAEIGTEGPATIRVLNLDLSLDIDDRNVTTLQNIEGTVEARSSGREIQLELLDDNDDVVDDRFVDLSGQGDRDFSYDVESLQLETGEYTVRATDTASGVSVESETITVREAGDTEALLPNDVITEARGDVVAIPIELRNTREATLTVGDDEAGYQASVTVREDDDDADGEVTVYFNSYEASNVETGSFDGSNDLFSVDDEAEVVDGEVSIGVSDLLDAEAYPMSVETEGRETDVQLLSLEERSTTALRTWTAPRSRYGDLDTGADFREGIDEEWVTQDSDIAVGDTVVYEIEASGLEGALDARGEDTVTDEFFEFANGSEDEPAARFTVAQQDPGPNRDPLLLDFDSSNAEVVADSANDTYYVVAQTGEDELEGVRDEDGDGAIDPDEDETGTVDADDSLRATFTVFGEDENDLDLTADGEDEVVETTHSLTEPEFDMNEPFNVTEVSGQEIFGEATVAPGTEVNVRVRSADGVRPAFLKTATTTVDADGQFLVTLSFNDTTPGDAYTINVDDIGPASELSVDGTVQPVIETATTDTPAETTTTTTATTTATTTTTTETPIATTTEIPTVQTRTTTPGFGVLASLVALAGAALLALRRE</sequence>
<name>A0A1H5VEY0_9EURY</name>
<evidence type="ECO:0000256" key="1">
    <source>
        <dbReference type="ARBA" id="ARBA00022729"/>
    </source>
</evidence>
<evidence type="ECO:0000256" key="3">
    <source>
        <dbReference type="SAM" id="Phobius"/>
    </source>
</evidence>
<gene>
    <name evidence="5" type="ORF">DV707_03070</name>
    <name evidence="6" type="ORF">SAMN04488133_0942</name>
</gene>
<proteinExistence type="predicted"/>